<protein>
    <submittedName>
        <fullName evidence="1">Uncharacterized protein</fullName>
    </submittedName>
</protein>
<evidence type="ECO:0000313" key="2">
    <source>
        <dbReference type="Proteomes" id="UP000050525"/>
    </source>
</evidence>
<sequence>MQGRSGSTEDCRAAWVQALGGCSMVRTHTDEQLEPAGDQELSLALLHVEQHPAVACAYWRPMKLHGRAWMWKKEGTKG</sequence>
<evidence type="ECO:0000313" key="1">
    <source>
        <dbReference type="EMBL" id="KYO29248.1"/>
    </source>
</evidence>
<dbReference type="Proteomes" id="UP000050525">
    <property type="component" value="Unassembled WGS sequence"/>
</dbReference>
<dbReference type="AlphaFoldDB" id="A0A151MXS5"/>
<keyword evidence="2" id="KW-1185">Reference proteome</keyword>
<gene>
    <name evidence="1" type="ORF">Y1Q_0017903</name>
</gene>
<dbReference type="EMBL" id="AKHW03004704">
    <property type="protein sequence ID" value="KYO29248.1"/>
    <property type="molecule type" value="Genomic_DNA"/>
</dbReference>
<reference evidence="1 2" key="1">
    <citation type="journal article" date="2012" name="Genome Biol.">
        <title>Sequencing three crocodilian genomes to illuminate the evolution of archosaurs and amniotes.</title>
        <authorList>
            <person name="St John J.A."/>
            <person name="Braun E.L."/>
            <person name="Isberg S.R."/>
            <person name="Miles L.G."/>
            <person name="Chong A.Y."/>
            <person name="Gongora J."/>
            <person name="Dalzell P."/>
            <person name="Moran C."/>
            <person name="Bed'hom B."/>
            <person name="Abzhanov A."/>
            <person name="Burgess S.C."/>
            <person name="Cooksey A.M."/>
            <person name="Castoe T.A."/>
            <person name="Crawford N.G."/>
            <person name="Densmore L.D."/>
            <person name="Drew J.C."/>
            <person name="Edwards S.V."/>
            <person name="Faircloth B.C."/>
            <person name="Fujita M.K."/>
            <person name="Greenwold M.J."/>
            <person name="Hoffmann F.G."/>
            <person name="Howard J.M."/>
            <person name="Iguchi T."/>
            <person name="Janes D.E."/>
            <person name="Khan S.Y."/>
            <person name="Kohno S."/>
            <person name="de Koning A.J."/>
            <person name="Lance S.L."/>
            <person name="McCarthy F.M."/>
            <person name="McCormack J.E."/>
            <person name="Merchant M.E."/>
            <person name="Peterson D.G."/>
            <person name="Pollock D.D."/>
            <person name="Pourmand N."/>
            <person name="Raney B.J."/>
            <person name="Roessler K.A."/>
            <person name="Sanford J.R."/>
            <person name="Sawyer R.H."/>
            <person name="Schmidt C.J."/>
            <person name="Triplett E.W."/>
            <person name="Tuberville T.D."/>
            <person name="Venegas-Anaya M."/>
            <person name="Howard J.T."/>
            <person name="Jarvis E.D."/>
            <person name="Guillette L.J.Jr."/>
            <person name="Glenn T.C."/>
            <person name="Green R.E."/>
            <person name="Ray D.A."/>
        </authorList>
    </citation>
    <scope>NUCLEOTIDE SEQUENCE [LARGE SCALE GENOMIC DNA]</scope>
    <source>
        <strain evidence="1">KSC_2009_1</strain>
    </source>
</reference>
<comment type="caution">
    <text evidence="1">The sequence shown here is derived from an EMBL/GenBank/DDBJ whole genome shotgun (WGS) entry which is preliminary data.</text>
</comment>
<accession>A0A151MXS5</accession>
<proteinExistence type="predicted"/>
<organism evidence="1 2">
    <name type="scientific">Alligator mississippiensis</name>
    <name type="common">American alligator</name>
    <dbReference type="NCBI Taxonomy" id="8496"/>
    <lineage>
        <taxon>Eukaryota</taxon>
        <taxon>Metazoa</taxon>
        <taxon>Chordata</taxon>
        <taxon>Craniata</taxon>
        <taxon>Vertebrata</taxon>
        <taxon>Euteleostomi</taxon>
        <taxon>Archelosauria</taxon>
        <taxon>Archosauria</taxon>
        <taxon>Crocodylia</taxon>
        <taxon>Alligatoridae</taxon>
        <taxon>Alligatorinae</taxon>
        <taxon>Alligator</taxon>
    </lineage>
</organism>
<name>A0A151MXS5_ALLMI</name>